<accession>A0A410W641</accession>
<gene>
    <name evidence="5" type="primary">sdh</name>
    <name evidence="5" type="ORF">CPELA_00545</name>
</gene>
<organism evidence="5 6">
    <name type="scientific">Corynebacterium pelargi</name>
    <dbReference type="NCBI Taxonomy" id="1471400"/>
    <lineage>
        <taxon>Bacteria</taxon>
        <taxon>Bacillati</taxon>
        <taxon>Actinomycetota</taxon>
        <taxon>Actinomycetes</taxon>
        <taxon>Mycobacteriales</taxon>
        <taxon>Corynebacteriaceae</taxon>
        <taxon>Corynebacterium</taxon>
    </lineage>
</organism>
<dbReference type="GO" id="GO:0031132">
    <property type="term" value="F:serine 3-dehydrogenase activity"/>
    <property type="evidence" value="ECO:0007669"/>
    <property type="project" value="UniProtKB-EC"/>
</dbReference>
<dbReference type="EMBL" id="CP035299">
    <property type="protein sequence ID" value="QAU51413.1"/>
    <property type="molecule type" value="Genomic_DNA"/>
</dbReference>
<sequence length="244" mass="25968">MNNGAMTEQADKKVAVVTGASSGIGAASARALAADGWHVILGARRLERMEAIAQEIGGEAIALDVTDQGSVDAFAAQIQRCDLLVNNAGGAIGLDAVADANVEEWQRMYEINVLGTLRVSKALLAKLREANGHIINMSSVAGIAPYAGGAGYNAAKFGLSAMTKVMRIELAEQHLRISEINPGRVATDFSLVRFRGDEQQAAKVYADKLNLRAEDIAEAVRWIAACPAHMNIDRMVITPQDQVI</sequence>
<name>A0A410W641_9CORY</name>
<evidence type="ECO:0000313" key="6">
    <source>
        <dbReference type="Proteomes" id="UP000288929"/>
    </source>
</evidence>
<comment type="similarity">
    <text evidence="1 3">Belongs to the short-chain dehydrogenases/reductases (SDR) family.</text>
</comment>
<dbReference type="PANTHER" id="PTHR42901">
    <property type="entry name" value="ALCOHOL DEHYDROGENASE"/>
    <property type="match status" value="1"/>
</dbReference>
<evidence type="ECO:0000259" key="4">
    <source>
        <dbReference type="SMART" id="SM00822"/>
    </source>
</evidence>
<dbReference type="EC" id="1.1.1.276" evidence="5"/>
<dbReference type="PROSITE" id="PS00061">
    <property type="entry name" value="ADH_SHORT"/>
    <property type="match status" value="1"/>
</dbReference>
<dbReference type="Proteomes" id="UP000288929">
    <property type="component" value="Chromosome"/>
</dbReference>
<keyword evidence="2 5" id="KW-0560">Oxidoreductase</keyword>
<reference evidence="5 6" key="1">
    <citation type="submission" date="2019-01" db="EMBL/GenBank/DDBJ databases">
        <authorList>
            <person name="Ruckert C."/>
            <person name="Busche T."/>
            <person name="Kalinowski J."/>
        </authorList>
    </citation>
    <scope>NUCLEOTIDE SEQUENCE [LARGE SCALE GENOMIC DNA]</scope>
    <source>
        <strain evidence="5 6">136/3</strain>
    </source>
</reference>
<evidence type="ECO:0000256" key="1">
    <source>
        <dbReference type="ARBA" id="ARBA00006484"/>
    </source>
</evidence>
<keyword evidence="6" id="KW-1185">Reference proteome</keyword>
<dbReference type="InterPro" id="IPR020904">
    <property type="entry name" value="Sc_DH/Rdtase_CS"/>
</dbReference>
<dbReference type="PRINTS" id="PR00081">
    <property type="entry name" value="GDHRDH"/>
</dbReference>
<dbReference type="PRINTS" id="PR00080">
    <property type="entry name" value="SDRFAMILY"/>
</dbReference>
<dbReference type="SMART" id="SM00822">
    <property type="entry name" value="PKS_KR"/>
    <property type="match status" value="1"/>
</dbReference>
<dbReference type="InterPro" id="IPR002347">
    <property type="entry name" value="SDR_fam"/>
</dbReference>
<dbReference type="PANTHER" id="PTHR42901:SF1">
    <property type="entry name" value="ALCOHOL DEHYDROGENASE"/>
    <property type="match status" value="1"/>
</dbReference>
<evidence type="ECO:0000313" key="5">
    <source>
        <dbReference type="EMBL" id="QAU51413.1"/>
    </source>
</evidence>
<protein>
    <submittedName>
        <fullName evidence="5">Serine 3-dehydrogenase</fullName>
        <ecNumber evidence="5">1.1.1.276</ecNumber>
    </submittedName>
</protein>
<evidence type="ECO:0000256" key="3">
    <source>
        <dbReference type="RuleBase" id="RU000363"/>
    </source>
</evidence>
<dbReference type="InterPro" id="IPR057326">
    <property type="entry name" value="KR_dom"/>
</dbReference>
<evidence type="ECO:0000256" key="2">
    <source>
        <dbReference type="ARBA" id="ARBA00023002"/>
    </source>
</evidence>
<dbReference type="InterPro" id="IPR036291">
    <property type="entry name" value="NAD(P)-bd_dom_sf"/>
</dbReference>
<proteinExistence type="inferred from homology"/>
<dbReference type="FunFam" id="3.40.50.720:FF:000047">
    <property type="entry name" value="NADP-dependent L-serine/L-allo-threonine dehydrogenase"/>
    <property type="match status" value="1"/>
</dbReference>
<dbReference type="Pfam" id="PF00106">
    <property type="entry name" value="adh_short"/>
    <property type="match status" value="1"/>
</dbReference>
<dbReference type="SUPFAM" id="SSF51735">
    <property type="entry name" value="NAD(P)-binding Rossmann-fold domains"/>
    <property type="match status" value="1"/>
</dbReference>
<dbReference type="KEGG" id="cpeg:CPELA_00545"/>
<dbReference type="AlphaFoldDB" id="A0A410W641"/>
<dbReference type="Gene3D" id="3.40.50.720">
    <property type="entry name" value="NAD(P)-binding Rossmann-like Domain"/>
    <property type="match status" value="1"/>
</dbReference>
<feature type="domain" description="Ketoreductase" evidence="4">
    <location>
        <begin position="13"/>
        <end position="180"/>
    </location>
</feature>